<dbReference type="GO" id="GO:0047429">
    <property type="term" value="F:nucleoside triphosphate diphosphatase activity"/>
    <property type="evidence" value="ECO:0007669"/>
    <property type="project" value="InterPro"/>
</dbReference>
<evidence type="ECO:0008006" key="5">
    <source>
        <dbReference type="Google" id="ProtNLM"/>
    </source>
</evidence>
<accession>A0A1F6DNE2</accession>
<keyword evidence="2" id="KW-0378">Hydrolase</keyword>
<sequence length="188" mass="21413">MNMESITFITGNAAKAQFLSDYFKRPFEHVKLDLPEIQSLDLQEVVEDKAKRAYEHAQKPVLVEDVSLVLLALKKMPGPFIKWFVEALGDQGICDLATQIGDRRAHVEIIFALYDGTNMRTFTGEMDGTIAVEPDGASGFGWDTVFINDGYEITRAKMAEKDKEEWRVTGMRDKALVKMHEYFNNQEK</sequence>
<dbReference type="Pfam" id="PF01725">
    <property type="entry name" value="Ham1p_like"/>
    <property type="match status" value="1"/>
</dbReference>
<gene>
    <name evidence="3" type="ORF">A3C19_02300</name>
</gene>
<reference evidence="3 4" key="1">
    <citation type="journal article" date="2016" name="Nat. Commun.">
        <title>Thousands of microbial genomes shed light on interconnected biogeochemical processes in an aquifer system.</title>
        <authorList>
            <person name="Anantharaman K."/>
            <person name="Brown C.T."/>
            <person name="Hug L.A."/>
            <person name="Sharon I."/>
            <person name="Castelle C.J."/>
            <person name="Probst A.J."/>
            <person name="Thomas B.C."/>
            <person name="Singh A."/>
            <person name="Wilkins M.J."/>
            <person name="Karaoz U."/>
            <person name="Brodie E.L."/>
            <person name="Williams K.H."/>
            <person name="Hubbard S.S."/>
            <person name="Banfield J.F."/>
        </authorList>
    </citation>
    <scope>NUCLEOTIDE SEQUENCE [LARGE SCALE GENOMIC DNA]</scope>
</reference>
<dbReference type="SUPFAM" id="SSF52972">
    <property type="entry name" value="ITPase-like"/>
    <property type="match status" value="1"/>
</dbReference>
<dbReference type="PANTHER" id="PTHR11067">
    <property type="entry name" value="INOSINE TRIPHOSPHATE PYROPHOSPHATASE/HAM1 PROTEIN"/>
    <property type="match status" value="1"/>
</dbReference>
<dbReference type="InterPro" id="IPR029001">
    <property type="entry name" value="ITPase-like_fam"/>
</dbReference>
<dbReference type="GO" id="GO:0009143">
    <property type="term" value="P:nucleoside triphosphate catabolic process"/>
    <property type="evidence" value="ECO:0007669"/>
    <property type="project" value="InterPro"/>
</dbReference>
<dbReference type="Proteomes" id="UP000178532">
    <property type="component" value="Unassembled WGS sequence"/>
</dbReference>
<organism evidence="3 4">
    <name type="scientific">Candidatus Kaiserbacteria bacterium RIFCSPHIGHO2_02_FULL_54_22</name>
    <dbReference type="NCBI Taxonomy" id="1798495"/>
    <lineage>
        <taxon>Bacteria</taxon>
        <taxon>Candidatus Kaiseribacteriota</taxon>
    </lineage>
</organism>
<comment type="similarity">
    <text evidence="1">Belongs to the HAM1 NTPase family.</text>
</comment>
<dbReference type="AlphaFoldDB" id="A0A1F6DNE2"/>
<dbReference type="GO" id="GO:0005737">
    <property type="term" value="C:cytoplasm"/>
    <property type="evidence" value="ECO:0007669"/>
    <property type="project" value="TreeGrafter"/>
</dbReference>
<evidence type="ECO:0000256" key="2">
    <source>
        <dbReference type="ARBA" id="ARBA00022801"/>
    </source>
</evidence>
<protein>
    <recommendedName>
        <fullName evidence="5">Non-canonical purine NTP pyrophosphatase, RdgB/HAM1 family</fullName>
    </recommendedName>
</protein>
<evidence type="ECO:0000256" key="1">
    <source>
        <dbReference type="ARBA" id="ARBA00008023"/>
    </source>
</evidence>
<dbReference type="PANTHER" id="PTHR11067:SF9">
    <property type="entry name" value="INOSINE TRIPHOSPHATE PYROPHOSPHATASE"/>
    <property type="match status" value="1"/>
</dbReference>
<name>A0A1F6DNE2_9BACT</name>
<evidence type="ECO:0000313" key="4">
    <source>
        <dbReference type="Proteomes" id="UP000178532"/>
    </source>
</evidence>
<dbReference type="EMBL" id="MFLI01000001">
    <property type="protein sequence ID" value="OGG62924.1"/>
    <property type="molecule type" value="Genomic_DNA"/>
</dbReference>
<comment type="caution">
    <text evidence="3">The sequence shown here is derived from an EMBL/GenBank/DDBJ whole genome shotgun (WGS) entry which is preliminary data.</text>
</comment>
<dbReference type="InterPro" id="IPR002637">
    <property type="entry name" value="RdgB/HAM1"/>
</dbReference>
<dbReference type="STRING" id="1798495.A3C19_02300"/>
<evidence type="ECO:0000313" key="3">
    <source>
        <dbReference type="EMBL" id="OGG62924.1"/>
    </source>
</evidence>
<proteinExistence type="inferred from homology"/>
<dbReference type="Gene3D" id="3.90.950.10">
    <property type="match status" value="1"/>
</dbReference>